<dbReference type="GO" id="GO:0005737">
    <property type="term" value="C:cytoplasm"/>
    <property type="evidence" value="ECO:0007669"/>
    <property type="project" value="TreeGrafter"/>
</dbReference>
<keyword evidence="4 6" id="KW-0067">ATP-binding</keyword>
<dbReference type="GeneID" id="17293882"/>
<feature type="non-terminal residue" evidence="9">
    <location>
        <position position="309"/>
    </location>
</feature>
<evidence type="ECO:0000259" key="8">
    <source>
        <dbReference type="PROSITE" id="PS50011"/>
    </source>
</evidence>
<evidence type="ECO:0000256" key="2">
    <source>
        <dbReference type="ARBA" id="ARBA00022741"/>
    </source>
</evidence>
<dbReference type="InterPro" id="IPR008271">
    <property type="entry name" value="Ser/Thr_kinase_AS"/>
</dbReference>
<evidence type="ECO:0000256" key="4">
    <source>
        <dbReference type="ARBA" id="ARBA00022840"/>
    </source>
</evidence>
<dbReference type="Gene3D" id="1.10.510.10">
    <property type="entry name" value="Transferase(Phosphotransferase) domain 1"/>
    <property type="match status" value="1"/>
</dbReference>
<name>L1IMR9_GUITC</name>
<dbReference type="InterPro" id="IPR050339">
    <property type="entry name" value="CC_SR_Kinase"/>
</dbReference>
<proteinExistence type="inferred from homology"/>
<evidence type="ECO:0000256" key="1">
    <source>
        <dbReference type="ARBA" id="ARBA00022679"/>
    </source>
</evidence>
<protein>
    <recommendedName>
        <fullName evidence="8">Protein kinase domain-containing protein</fullName>
    </recommendedName>
</protein>
<evidence type="ECO:0000256" key="5">
    <source>
        <dbReference type="ARBA" id="ARBA00037982"/>
    </source>
</evidence>
<dbReference type="InterPro" id="IPR011009">
    <property type="entry name" value="Kinase-like_dom_sf"/>
</dbReference>
<dbReference type="Gene3D" id="3.30.200.20">
    <property type="entry name" value="Phosphorylase Kinase, domain 1"/>
    <property type="match status" value="1"/>
</dbReference>
<dbReference type="OrthoDB" id="5337378at2759"/>
<dbReference type="SUPFAM" id="SSF56112">
    <property type="entry name" value="Protein kinase-like (PK-like)"/>
    <property type="match status" value="1"/>
</dbReference>
<dbReference type="KEGG" id="gtt:GUITHDRAFT_78445"/>
<dbReference type="HOGENOM" id="CLU_000288_25_1_1"/>
<evidence type="ECO:0000256" key="7">
    <source>
        <dbReference type="RuleBase" id="RU000304"/>
    </source>
</evidence>
<dbReference type="RefSeq" id="XP_005824090.1">
    <property type="nucleotide sequence ID" value="XM_005824033.1"/>
</dbReference>
<feature type="binding site" evidence="6">
    <location>
        <position position="31"/>
    </location>
    <ligand>
        <name>ATP</name>
        <dbReference type="ChEBI" id="CHEBI:30616"/>
    </ligand>
</feature>
<dbReference type="PaxDb" id="55529-EKX37110"/>
<comment type="similarity">
    <text evidence="5">Belongs to the protein kinase superfamily. Ser/Thr protein kinase family. GCN2 subfamily.</text>
</comment>
<gene>
    <name evidence="9" type="ORF">GUITHDRAFT_78445</name>
</gene>
<dbReference type="GO" id="GO:0004674">
    <property type="term" value="F:protein serine/threonine kinase activity"/>
    <property type="evidence" value="ECO:0007669"/>
    <property type="project" value="UniProtKB-KW"/>
</dbReference>
<sequence>DFINIQELGQGEHGKVYKCVRKMDLWPYAVKVLNKMCSGRKDRERVLQEIYALSSQGDNPFALRYYNAWEEQDVIYIQTELCLKTLHDEWVGEGGQLPFQRLATALYQAASGLAYLHEHGMAHLDMKPANLYLSLSGRIKIGDFGHVKVVEPDRMASRQEVELLELGDRRYVAPELLDVSSPVNLNKCDVFSLGASIYELACVSRLPESGSEFTDVRRGSLAHSHQLPPDLRELVESMMDPDPARRPSAQQVVNLSRPLLQDDQHAADRLLPRAPSALDAALRNMLLESRAKLARAEEKIAFMQKQMRR</sequence>
<evidence type="ECO:0000313" key="9">
    <source>
        <dbReference type="EMBL" id="EKX37110.1"/>
    </source>
</evidence>
<dbReference type="GO" id="GO:0005634">
    <property type="term" value="C:nucleus"/>
    <property type="evidence" value="ECO:0007669"/>
    <property type="project" value="TreeGrafter"/>
</dbReference>
<dbReference type="PANTHER" id="PTHR11042">
    <property type="entry name" value="EUKARYOTIC TRANSLATION INITIATION FACTOR 2-ALPHA KINASE EIF2-ALPHA KINASE -RELATED"/>
    <property type="match status" value="1"/>
</dbReference>
<reference evidence="9" key="1">
    <citation type="journal article" date="2012" name="Nature">
        <title>Algal genomes reveal evolutionary mosaicism and the fate of nucleomorphs.</title>
        <authorList>
            <consortium name="DOE Joint Genome Institute"/>
            <person name="Curtis B.A."/>
            <person name="Tanifuji G."/>
            <person name="Burki F."/>
            <person name="Gruber A."/>
            <person name="Irimia M."/>
            <person name="Maruyama S."/>
            <person name="Arias M.C."/>
            <person name="Ball S.G."/>
            <person name="Gile G.H."/>
            <person name="Hirakawa Y."/>
            <person name="Hopkins J.F."/>
            <person name="Kuo A."/>
            <person name="Rensing S.A."/>
            <person name="Schmutz J."/>
            <person name="Symeonidi A."/>
            <person name="Elias M."/>
            <person name="Eveleigh R.J."/>
            <person name="Herman E.K."/>
            <person name="Klute M.J."/>
            <person name="Nakayama T."/>
            <person name="Obornik M."/>
            <person name="Reyes-Prieto A."/>
            <person name="Armbrust E.V."/>
            <person name="Aves S.J."/>
            <person name="Beiko R.G."/>
            <person name="Coutinho P."/>
            <person name="Dacks J.B."/>
            <person name="Durnford D.G."/>
            <person name="Fast N.M."/>
            <person name="Green B.R."/>
            <person name="Grisdale C.J."/>
            <person name="Hempel F."/>
            <person name="Henrissat B."/>
            <person name="Hoppner M.P."/>
            <person name="Ishida K."/>
            <person name="Kim E."/>
            <person name="Koreny L."/>
            <person name="Kroth P.G."/>
            <person name="Liu Y."/>
            <person name="Malik S.B."/>
            <person name="Maier U.G."/>
            <person name="McRose D."/>
            <person name="Mock T."/>
            <person name="Neilson J.A."/>
            <person name="Onodera N.T."/>
            <person name="Poole A.M."/>
            <person name="Pritham E.J."/>
            <person name="Richards T.A."/>
            <person name="Rocap G."/>
            <person name="Roy S.W."/>
            <person name="Sarai C."/>
            <person name="Schaack S."/>
            <person name="Shirato S."/>
            <person name="Slamovits C.H."/>
            <person name="Spencer D.F."/>
            <person name="Suzuki S."/>
            <person name="Worden A.Z."/>
            <person name="Zauner S."/>
            <person name="Barry K."/>
            <person name="Bell C."/>
            <person name="Bharti A.K."/>
            <person name="Crow J.A."/>
            <person name="Grimwood J."/>
            <person name="Kramer R."/>
            <person name="Lindquist E."/>
            <person name="Lucas S."/>
            <person name="Salamov A."/>
            <person name="McFadden G.I."/>
            <person name="Lane C.E."/>
            <person name="Keeling P.J."/>
            <person name="Gray M.W."/>
            <person name="Grigoriev I.V."/>
            <person name="Archibald J.M."/>
        </authorList>
    </citation>
    <scope>NUCLEOTIDE SEQUENCE</scope>
    <source>
        <strain evidence="9">CCMP2712</strain>
    </source>
</reference>
<keyword evidence="7" id="KW-0723">Serine/threonine-protein kinase</keyword>
<dbReference type="InterPro" id="IPR000719">
    <property type="entry name" value="Prot_kinase_dom"/>
</dbReference>
<keyword evidence="2 6" id="KW-0547">Nucleotide-binding</keyword>
<organism evidence="9">
    <name type="scientific">Guillardia theta (strain CCMP2712)</name>
    <name type="common">Cryptophyte</name>
    <dbReference type="NCBI Taxonomy" id="905079"/>
    <lineage>
        <taxon>Eukaryota</taxon>
        <taxon>Cryptophyceae</taxon>
        <taxon>Pyrenomonadales</taxon>
        <taxon>Geminigeraceae</taxon>
        <taxon>Guillardia</taxon>
    </lineage>
</organism>
<feature type="domain" description="Protein kinase" evidence="8">
    <location>
        <begin position="2"/>
        <end position="260"/>
    </location>
</feature>
<keyword evidence="1" id="KW-0808">Transferase</keyword>
<keyword evidence="3" id="KW-0418">Kinase</keyword>
<dbReference type="GO" id="GO:0005524">
    <property type="term" value="F:ATP binding"/>
    <property type="evidence" value="ECO:0007669"/>
    <property type="project" value="UniProtKB-UniRule"/>
</dbReference>
<accession>L1IMR9</accession>
<dbReference type="PROSITE" id="PS00108">
    <property type="entry name" value="PROTEIN_KINASE_ST"/>
    <property type="match status" value="1"/>
</dbReference>
<dbReference type="Pfam" id="PF00069">
    <property type="entry name" value="Pkinase"/>
    <property type="match status" value="1"/>
</dbReference>
<dbReference type="EMBL" id="JH993063">
    <property type="protein sequence ID" value="EKX37110.1"/>
    <property type="molecule type" value="Genomic_DNA"/>
</dbReference>
<dbReference type="STRING" id="905079.L1IMR9"/>
<dbReference type="PROSITE" id="PS00107">
    <property type="entry name" value="PROTEIN_KINASE_ATP"/>
    <property type="match status" value="1"/>
</dbReference>
<evidence type="ECO:0000256" key="6">
    <source>
        <dbReference type="PROSITE-ProRule" id="PRU10141"/>
    </source>
</evidence>
<dbReference type="eggNOG" id="KOG0601">
    <property type="taxonomic scope" value="Eukaryota"/>
</dbReference>
<dbReference type="PROSITE" id="PS50011">
    <property type="entry name" value="PROTEIN_KINASE_DOM"/>
    <property type="match status" value="1"/>
</dbReference>
<dbReference type="InterPro" id="IPR017441">
    <property type="entry name" value="Protein_kinase_ATP_BS"/>
</dbReference>
<dbReference type="AlphaFoldDB" id="L1IMR9"/>
<evidence type="ECO:0000256" key="3">
    <source>
        <dbReference type="ARBA" id="ARBA00022777"/>
    </source>
</evidence>
<dbReference type="SMART" id="SM00220">
    <property type="entry name" value="S_TKc"/>
    <property type="match status" value="1"/>
</dbReference>